<dbReference type="InterPro" id="IPR010987">
    <property type="entry name" value="Glutathione-S-Trfase_C-like"/>
</dbReference>
<dbReference type="EC" id="2.5.1.18" evidence="3"/>
<dbReference type="PANTHER" id="PTHR44051">
    <property type="entry name" value="GLUTATHIONE S-TRANSFERASE-RELATED"/>
    <property type="match status" value="1"/>
</dbReference>
<evidence type="ECO:0000313" key="4">
    <source>
        <dbReference type="Proteomes" id="UP000070250"/>
    </source>
</evidence>
<organism evidence="3 4">
    <name type="scientific">Steroidobacter denitrificans</name>
    <dbReference type="NCBI Taxonomy" id="465721"/>
    <lineage>
        <taxon>Bacteria</taxon>
        <taxon>Pseudomonadati</taxon>
        <taxon>Pseudomonadota</taxon>
        <taxon>Gammaproteobacteria</taxon>
        <taxon>Steroidobacterales</taxon>
        <taxon>Steroidobacteraceae</taxon>
        <taxon>Steroidobacter</taxon>
    </lineage>
</organism>
<evidence type="ECO:0000313" key="3">
    <source>
        <dbReference type="EMBL" id="AMN45815.1"/>
    </source>
</evidence>
<keyword evidence="3" id="KW-0808">Transferase</keyword>
<dbReference type="KEGG" id="sdf:ACG33_01570"/>
<dbReference type="InterPro" id="IPR036282">
    <property type="entry name" value="Glutathione-S-Trfase_C_sf"/>
</dbReference>
<dbReference type="SUPFAM" id="SSF47616">
    <property type="entry name" value="GST C-terminal domain-like"/>
    <property type="match status" value="1"/>
</dbReference>
<dbReference type="Proteomes" id="UP000070250">
    <property type="component" value="Chromosome"/>
</dbReference>
<feature type="domain" description="GST C-terminal" evidence="2">
    <location>
        <begin position="87"/>
        <end position="220"/>
    </location>
</feature>
<dbReference type="RefSeq" id="WP_066918143.1">
    <property type="nucleotide sequence ID" value="NZ_CP011971.1"/>
</dbReference>
<dbReference type="SFLD" id="SFLDS00019">
    <property type="entry name" value="Glutathione_Transferase_(cytos"/>
    <property type="match status" value="1"/>
</dbReference>
<name>A0A127F885_STEDE</name>
<dbReference type="PANTHER" id="PTHR44051:SF8">
    <property type="entry name" value="GLUTATHIONE S-TRANSFERASE GSTA"/>
    <property type="match status" value="1"/>
</dbReference>
<dbReference type="Pfam" id="PF13409">
    <property type="entry name" value="GST_N_2"/>
    <property type="match status" value="1"/>
</dbReference>
<dbReference type="Gene3D" id="1.20.1050.130">
    <property type="match status" value="1"/>
</dbReference>
<reference evidence="3 4" key="1">
    <citation type="submission" date="2015-06" db="EMBL/GenBank/DDBJ databases">
        <title>A Comprehensive Approach to Explore the Metabolic and Phylogenetic Diversity of Bacterial Steroid Degradation in the Environment: Testosterone as an Example.</title>
        <authorList>
            <person name="Yang F.-C."/>
            <person name="Chen Y.-L."/>
            <person name="Yu C.-P."/>
            <person name="Tang S.-L."/>
            <person name="Wang P.-H."/>
            <person name="Ismail W."/>
            <person name="Wang C.-H."/>
            <person name="Yang C.-Y."/>
            <person name="Chiang Y.-R."/>
        </authorList>
    </citation>
    <scope>NUCLEOTIDE SEQUENCE [LARGE SCALE GENOMIC DNA]</scope>
    <source>
        <strain evidence="3 4">DSM 18526</strain>
    </source>
</reference>
<dbReference type="Pfam" id="PF00043">
    <property type="entry name" value="GST_C"/>
    <property type="match status" value="1"/>
</dbReference>
<feature type="domain" description="GST N-terminal" evidence="1">
    <location>
        <begin position="1"/>
        <end position="82"/>
    </location>
</feature>
<dbReference type="OrthoDB" id="9797500at2"/>
<keyword evidence="4" id="KW-1185">Reference proteome</keyword>
<protein>
    <submittedName>
        <fullName evidence="3">Glutathione S-transferase</fullName>
        <ecNumber evidence="3">2.5.1.18</ecNumber>
    </submittedName>
</protein>
<gene>
    <name evidence="3" type="ORF">ACG33_01570</name>
</gene>
<dbReference type="SFLD" id="SFLDG00358">
    <property type="entry name" value="Main_(cytGST)"/>
    <property type="match status" value="1"/>
</dbReference>
<dbReference type="PROSITE" id="PS50404">
    <property type="entry name" value="GST_NTER"/>
    <property type="match status" value="1"/>
</dbReference>
<dbReference type="SUPFAM" id="SSF52833">
    <property type="entry name" value="Thioredoxin-like"/>
    <property type="match status" value="1"/>
</dbReference>
<dbReference type="PROSITE" id="PS50405">
    <property type="entry name" value="GST_CTER"/>
    <property type="match status" value="1"/>
</dbReference>
<dbReference type="GO" id="GO:0004364">
    <property type="term" value="F:glutathione transferase activity"/>
    <property type="evidence" value="ECO:0007669"/>
    <property type="project" value="UniProtKB-EC"/>
</dbReference>
<proteinExistence type="predicted"/>
<dbReference type="InterPro" id="IPR040079">
    <property type="entry name" value="Glutathione_S-Trfase"/>
</dbReference>
<dbReference type="InterPro" id="IPR004046">
    <property type="entry name" value="GST_C"/>
</dbReference>
<evidence type="ECO:0000259" key="1">
    <source>
        <dbReference type="PROSITE" id="PS50404"/>
    </source>
</evidence>
<dbReference type="AlphaFoldDB" id="A0A127F885"/>
<dbReference type="InterPro" id="IPR036249">
    <property type="entry name" value="Thioredoxin-like_sf"/>
</dbReference>
<evidence type="ECO:0000259" key="2">
    <source>
        <dbReference type="PROSITE" id="PS50405"/>
    </source>
</evidence>
<dbReference type="STRING" id="465721.ACG33_01570"/>
<sequence>MALELWWGSGSPYSWRALLALEYKRLDYISHQVQFSKQEHQSPQLLAMNPRGRVPVLKDGDYVCFESLAILHYLERKYPTPPLFGHSAPEAGTITRVICEYQGYAEEHIQKIIYTILFQDMDGRMEEVERALGNVIGEARTIEARLSASSWLVGDSFSAADIVVFPGIQVLLRALERREARELRARLLPVEVNFPAIAAWIRRIEALPGYEHTYPPHWRE</sequence>
<dbReference type="InterPro" id="IPR004045">
    <property type="entry name" value="Glutathione_S-Trfase_N"/>
</dbReference>
<accession>A0A127F885</accession>
<dbReference type="EMBL" id="CP011971">
    <property type="protein sequence ID" value="AMN45815.1"/>
    <property type="molecule type" value="Genomic_DNA"/>
</dbReference>